<keyword evidence="2" id="KW-1185">Reference proteome</keyword>
<dbReference type="Gene3D" id="2.30.30.110">
    <property type="match status" value="1"/>
</dbReference>
<dbReference type="RefSeq" id="WP_308349279.1">
    <property type="nucleotide sequence ID" value="NZ_CP129971.1"/>
</dbReference>
<dbReference type="Proteomes" id="UP001230496">
    <property type="component" value="Chromosome"/>
</dbReference>
<dbReference type="KEGG" id="msaa:QYS49_12445"/>
<reference evidence="1 2" key="1">
    <citation type="submission" date="2023-08" db="EMBL/GenBank/DDBJ databases">
        <title>Comparative genomics and taxonomic characterization of three novel marine species of genus Marivirga.</title>
        <authorList>
            <person name="Muhammad N."/>
            <person name="Kim S.-G."/>
        </authorList>
    </citation>
    <scope>NUCLEOTIDE SEQUENCE [LARGE SCALE GENOMIC DNA]</scope>
    <source>
        <strain evidence="1 2">BDSF4-3</strain>
    </source>
</reference>
<dbReference type="EMBL" id="CP129971">
    <property type="protein sequence ID" value="WKK77819.2"/>
    <property type="molecule type" value="Genomic_DNA"/>
</dbReference>
<proteinExistence type="predicted"/>
<evidence type="ECO:0000313" key="2">
    <source>
        <dbReference type="Proteomes" id="UP001230496"/>
    </source>
</evidence>
<organism evidence="1 2">
    <name type="scientific">Marivirga salinarum</name>
    <dbReference type="NCBI Taxonomy" id="3059078"/>
    <lineage>
        <taxon>Bacteria</taxon>
        <taxon>Pseudomonadati</taxon>
        <taxon>Bacteroidota</taxon>
        <taxon>Cytophagia</taxon>
        <taxon>Cytophagales</taxon>
        <taxon>Marivirgaceae</taxon>
        <taxon>Marivirga</taxon>
    </lineage>
</organism>
<dbReference type="SUPFAM" id="SSF50118">
    <property type="entry name" value="Cell growth inhibitor/plasmid maintenance toxic component"/>
    <property type="match status" value="1"/>
</dbReference>
<dbReference type="InterPro" id="IPR003477">
    <property type="entry name" value="PemK-like"/>
</dbReference>
<sequence length="106" mass="11932">MKKGKIVLVPFPFTDLKGSKIRPAIILVNKESDIILAFISTQLNWTEKSDILLEPSSINGLKKASILRLSKIVTLHKNLILGEISELDSKLHKRLNENLKALFDLN</sequence>
<accession>A0AA49GB90</accession>
<name>A0AA49GB90_9BACT</name>
<dbReference type="AlphaFoldDB" id="A0AA49GB90"/>
<dbReference type="InterPro" id="IPR011067">
    <property type="entry name" value="Plasmid_toxin/cell-grow_inhib"/>
</dbReference>
<dbReference type="Pfam" id="PF02452">
    <property type="entry name" value="PemK_toxin"/>
    <property type="match status" value="1"/>
</dbReference>
<dbReference type="GO" id="GO:0003677">
    <property type="term" value="F:DNA binding"/>
    <property type="evidence" value="ECO:0007669"/>
    <property type="project" value="InterPro"/>
</dbReference>
<protein>
    <submittedName>
        <fullName evidence="1">Type II toxin-antitoxin system PemK/MazF family toxin</fullName>
    </submittedName>
</protein>
<gene>
    <name evidence="1" type="ORF">QYS49_12445</name>
</gene>
<evidence type="ECO:0000313" key="1">
    <source>
        <dbReference type="EMBL" id="WKK77819.2"/>
    </source>
</evidence>